<dbReference type="PROSITE" id="PS51000">
    <property type="entry name" value="HTH_DEOR_2"/>
    <property type="match status" value="1"/>
</dbReference>
<geneLocation type="plasmid" evidence="5 6">
    <name>pDAETH-2</name>
</geneLocation>
<keyword evidence="2" id="KW-0804">Transcription</keyword>
<dbReference type="SMART" id="SM00420">
    <property type="entry name" value="HTH_DEOR"/>
    <property type="match status" value="1"/>
</dbReference>
<evidence type="ECO:0000256" key="2">
    <source>
        <dbReference type="ARBA" id="ARBA00023163"/>
    </source>
</evidence>
<dbReference type="SUPFAM" id="SSF46785">
    <property type="entry name" value="Winged helix' DNA-binding domain"/>
    <property type="match status" value="1"/>
</dbReference>
<evidence type="ECO:0000259" key="4">
    <source>
        <dbReference type="PROSITE" id="PS51000"/>
    </source>
</evidence>
<keyword evidence="6" id="KW-1185">Reference proteome</keyword>
<evidence type="ECO:0000313" key="5">
    <source>
        <dbReference type="EMBL" id="BDP44057.1"/>
    </source>
</evidence>
<organism evidence="5 6">
    <name type="scientific">Deinococcus aetherius</name>
    <dbReference type="NCBI Taxonomy" id="200252"/>
    <lineage>
        <taxon>Bacteria</taxon>
        <taxon>Thermotogati</taxon>
        <taxon>Deinococcota</taxon>
        <taxon>Deinococci</taxon>
        <taxon>Deinococcales</taxon>
        <taxon>Deinococcaceae</taxon>
        <taxon>Deinococcus</taxon>
    </lineage>
</organism>
<evidence type="ECO:0000313" key="6">
    <source>
        <dbReference type="Proteomes" id="UP001064971"/>
    </source>
</evidence>
<accession>A0ABM8AJQ5</accession>
<sequence length="119" mass="13370">MVSEVFRVGAERQHQILRRALAECVVRVREPGVHEMTVRRDLDQLAEQGYLERVYGGARLLEKTSEELAHQLRAPRNTGAKDRIARLHPDPAPAAPLWRCSTLPSSPAAPSPPSIRWMS</sequence>
<gene>
    <name evidence="5" type="ORF">DAETH_40260</name>
</gene>
<feature type="region of interest" description="Disordered" evidence="3">
    <location>
        <begin position="72"/>
        <end position="119"/>
    </location>
</feature>
<dbReference type="InterPro" id="IPR001034">
    <property type="entry name" value="DeoR_HTH"/>
</dbReference>
<evidence type="ECO:0000256" key="1">
    <source>
        <dbReference type="ARBA" id="ARBA00023015"/>
    </source>
</evidence>
<dbReference type="EMBL" id="AP026562">
    <property type="protein sequence ID" value="BDP44057.1"/>
    <property type="molecule type" value="Genomic_DNA"/>
</dbReference>
<keyword evidence="5" id="KW-0614">Plasmid</keyword>
<dbReference type="Proteomes" id="UP001064971">
    <property type="component" value="Plasmid pDAETH-2"/>
</dbReference>
<evidence type="ECO:0000256" key="3">
    <source>
        <dbReference type="SAM" id="MobiDB-lite"/>
    </source>
</evidence>
<dbReference type="PRINTS" id="PR00037">
    <property type="entry name" value="HTHLACR"/>
</dbReference>
<keyword evidence="1" id="KW-0805">Transcription regulation</keyword>
<dbReference type="Pfam" id="PF08220">
    <property type="entry name" value="HTH_DeoR"/>
    <property type="match status" value="1"/>
</dbReference>
<protein>
    <recommendedName>
        <fullName evidence="4">HTH deoR-type domain-containing protein</fullName>
    </recommendedName>
</protein>
<name>A0ABM8AJQ5_9DEIO</name>
<feature type="domain" description="HTH deoR-type" evidence="4">
    <location>
        <begin position="9"/>
        <end position="60"/>
    </location>
</feature>
<reference evidence="5" key="1">
    <citation type="submission" date="2022-07" db="EMBL/GenBank/DDBJ databases">
        <title>Complete Genome Sequence of the Radioresistant Bacterium Deinococcus aetherius ST0316, Isolated from the Air Dust collected in Lower Stratosphere above Japan.</title>
        <authorList>
            <person name="Satoh K."/>
            <person name="Hagiwara K."/>
            <person name="Katsumata K."/>
            <person name="Kubo A."/>
            <person name="Yokobori S."/>
            <person name="Yamagishi A."/>
            <person name="Oono Y."/>
            <person name="Narumi I."/>
        </authorList>
    </citation>
    <scope>NUCLEOTIDE SEQUENCE</scope>
    <source>
        <strain evidence="5">ST0316</strain>
        <plasmid evidence="5">pDAETH-2</plasmid>
    </source>
</reference>
<feature type="compositionally biased region" description="Basic and acidic residues" evidence="3">
    <location>
        <begin position="79"/>
        <end position="89"/>
    </location>
</feature>
<proteinExistence type="predicted"/>
<dbReference type="InterPro" id="IPR036390">
    <property type="entry name" value="WH_DNA-bd_sf"/>
</dbReference>
<dbReference type="RefSeq" id="WP_264778416.1">
    <property type="nucleotide sequence ID" value="NZ_AP026562.1"/>
</dbReference>